<gene>
    <name evidence="2" type="ORF">ASD8599_02547</name>
</gene>
<dbReference type="EMBL" id="OMOR01000001">
    <property type="protein sequence ID" value="SPH21798.1"/>
    <property type="molecule type" value="Genomic_DNA"/>
</dbReference>
<feature type="signal peptide" evidence="1">
    <location>
        <begin position="1"/>
        <end position="24"/>
    </location>
</feature>
<evidence type="ECO:0000256" key="1">
    <source>
        <dbReference type="SAM" id="SignalP"/>
    </source>
</evidence>
<dbReference type="InterPro" id="IPR040239">
    <property type="entry name" value="HcpB-like"/>
</dbReference>
<proteinExistence type="predicted"/>
<evidence type="ECO:0000313" key="3">
    <source>
        <dbReference type="Proteomes" id="UP000244880"/>
    </source>
</evidence>
<dbReference type="RefSeq" id="WP_108828841.1">
    <property type="nucleotide sequence ID" value="NZ_OMOR01000001.1"/>
</dbReference>
<keyword evidence="3" id="KW-1185">Reference proteome</keyword>
<feature type="chain" id="PRO_5039953088" description="Beta-lactamase" evidence="1">
    <location>
        <begin position="25"/>
        <end position="356"/>
    </location>
</feature>
<organism evidence="2 3">
    <name type="scientific">Ascidiaceihabitans donghaensis</name>
    <dbReference type="NCBI Taxonomy" id="1510460"/>
    <lineage>
        <taxon>Bacteria</taxon>
        <taxon>Pseudomonadati</taxon>
        <taxon>Pseudomonadota</taxon>
        <taxon>Alphaproteobacteria</taxon>
        <taxon>Rhodobacterales</taxon>
        <taxon>Paracoccaceae</taxon>
        <taxon>Ascidiaceihabitans</taxon>
    </lineage>
</organism>
<accession>A0A2R8BFD6</accession>
<dbReference type="PANTHER" id="PTHR13891">
    <property type="entry name" value="CYTOCHROME C OXIDASE ASSEMBLY FACTOR 7"/>
    <property type="match status" value="1"/>
</dbReference>
<name>A0A2R8BFD6_9RHOB</name>
<sequence>MDKLKVLGFAVVFAALNTAFPVIAQEAYKNTCDPAHYTVCIDLSEKYENGYAPFPQDPDRAETLRESVLSYARANCGNGKGKTCSVLSKHFYKLSFSEKTPPEEYLAQLVTIRMLAKTGCAAGDPEACFFLSANTSRDYRNLRLQALMIETRGRDDQSDQLHDLRTTLDAETDMWYAQTKTHAQSIFDALHPNCSPAAPEICGAMADAARYLEHTEPTRLALYDQACFGGAPQFCEGLGNQLFSILNEVDADTKAQTAARLETACADGLAEACAALLPAIPLFPIENFSAAATPFQTRACTSGHTKSCGALGRRVFKAYLKSENTADLQNARNYLESGCAGDDVSACHMLEHLSKG</sequence>
<evidence type="ECO:0008006" key="4">
    <source>
        <dbReference type="Google" id="ProtNLM"/>
    </source>
</evidence>
<reference evidence="2 3" key="1">
    <citation type="submission" date="2018-03" db="EMBL/GenBank/DDBJ databases">
        <authorList>
            <person name="Keele B.F."/>
        </authorList>
    </citation>
    <scope>NUCLEOTIDE SEQUENCE [LARGE SCALE GENOMIC DNA]</scope>
    <source>
        <strain evidence="2 3">CECT 8599</strain>
    </source>
</reference>
<dbReference type="PANTHER" id="PTHR13891:SF1">
    <property type="entry name" value="CYTOCHROME C OXIDASE ASSEMBLY FACTOR 7"/>
    <property type="match status" value="1"/>
</dbReference>
<protein>
    <recommendedName>
        <fullName evidence="4">Beta-lactamase</fullName>
    </recommendedName>
</protein>
<evidence type="ECO:0000313" key="2">
    <source>
        <dbReference type="EMBL" id="SPH21798.1"/>
    </source>
</evidence>
<dbReference type="Proteomes" id="UP000244880">
    <property type="component" value="Unassembled WGS sequence"/>
</dbReference>
<keyword evidence="1" id="KW-0732">Signal</keyword>
<dbReference type="AlphaFoldDB" id="A0A2R8BFD6"/>
<dbReference type="OrthoDB" id="5321503at2"/>